<proteinExistence type="predicted"/>
<reference evidence="1 2" key="1">
    <citation type="journal article" date="2019" name="Syst. Appl. Microbiol.">
        <title>Microvirga tunisiensis sp. nov., a root nodule symbiotic bacterium isolated from Lupinus micranthus and L. luteus grown in Northern Tunisia.</title>
        <authorList>
            <person name="Msaddak A."/>
            <person name="Rejili M."/>
            <person name="Duran D."/>
            <person name="Mars M."/>
            <person name="Palacios J.M."/>
            <person name="Ruiz-Argueso T."/>
            <person name="Rey L."/>
            <person name="Imperial J."/>
        </authorList>
    </citation>
    <scope>NUCLEOTIDE SEQUENCE [LARGE SCALE GENOMIC DNA]</scope>
    <source>
        <strain evidence="1 2">Lmie10</strain>
    </source>
</reference>
<dbReference type="Gene3D" id="3.90.180.10">
    <property type="entry name" value="Medium-chain alcohol dehydrogenases, catalytic domain"/>
    <property type="match status" value="1"/>
</dbReference>
<dbReference type="AlphaFoldDB" id="A0A5N7MNW9"/>
<name>A0A5N7MNW9_9HYPH</name>
<gene>
    <name evidence="1" type="ORF">FS320_10740</name>
</gene>
<dbReference type="OrthoDB" id="9792321at2"/>
<evidence type="ECO:0000313" key="2">
    <source>
        <dbReference type="Proteomes" id="UP000403266"/>
    </source>
</evidence>
<dbReference type="Gene3D" id="3.40.50.720">
    <property type="entry name" value="NAD(P)-binding Rossmann-like Domain"/>
    <property type="match status" value="1"/>
</dbReference>
<sequence length="50" mass="5548">MSETGRLIDEGRVRVVVDRAFALIETGAAQDYLEQENVRGKIVLRVTDGT</sequence>
<comment type="caution">
    <text evidence="1">The sequence shown here is derived from an EMBL/GenBank/DDBJ whole genome shotgun (WGS) entry which is preliminary data.</text>
</comment>
<accession>A0A5N7MNW9</accession>
<organism evidence="1 2">
    <name type="scientific">Microvirga tunisiensis</name>
    <dbReference type="NCBI Taxonomy" id="2108360"/>
    <lineage>
        <taxon>Bacteria</taxon>
        <taxon>Pseudomonadati</taxon>
        <taxon>Pseudomonadota</taxon>
        <taxon>Alphaproteobacteria</taxon>
        <taxon>Hyphomicrobiales</taxon>
        <taxon>Methylobacteriaceae</taxon>
        <taxon>Microvirga</taxon>
    </lineage>
</organism>
<dbReference type="Pfam" id="PF13602">
    <property type="entry name" value="ADH_zinc_N_2"/>
    <property type="match status" value="1"/>
</dbReference>
<dbReference type="EMBL" id="VOSK01000029">
    <property type="protein sequence ID" value="MPR25696.1"/>
    <property type="molecule type" value="Genomic_DNA"/>
</dbReference>
<keyword evidence="2" id="KW-1185">Reference proteome</keyword>
<evidence type="ECO:0000313" key="1">
    <source>
        <dbReference type="EMBL" id="MPR25696.1"/>
    </source>
</evidence>
<dbReference type="Proteomes" id="UP000403266">
    <property type="component" value="Unassembled WGS sequence"/>
</dbReference>
<protein>
    <submittedName>
        <fullName evidence="1">Zinc-binding dehydrogenase</fullName>
    </submittedName>
</protein>